<dbReference type="Gene3D" id="2.30.29.140">
    <property type="match status" value="1"/>
</dbReference>
<feature type="domain" description="Stomatal closure-related actin-binding protein PH" evidence="1">
    <location>
        <begin position="1"/>
        <end position="41"/>
    </location>
</feature>
<comment type="caution">
    <text evidence="2">The sequence shown here is derived from an EMBL/GenBank/DDBJ whole genome shotgun (WGS) entry which is preliminary data.</text>
</comment>
<evidence type="ECO:0000259" key="1">
    <source>
        <dbReference type="Pfam" id="PF17684"/>
    </source>
</evidence>
<name>A0ABQ5J1R4_9ASTR</name>
<protein>
    <submittedName>
        <fullName evidence="2">Stomatal closure-related actin-binding protein 1-like protein</fullName>
    </submittedName>
</protein>
<dbReference type="Proteomes" id="UP001151760">
    <property type="component" value="Unassembled WGS sequence"/>
</dbReference>
<evidence type="ECO:0000313" key="3">
    <source>
        <dbReference type="Proteomes" id="UP001151760"/>
    </source>
</evidence>
<keyword evidence="3" id="KW-1185">Reference proteome</keyword>
<organism evidence="2 3">
    <name type="scientific">Tanacetum coccineum</name>
    <dbReference type="NCBI Taxonomy" id="301880"/>
    <lineage>
        <taxon>Eukaryota</taxon>
        <taxon>Viridiplantae</taxon>
        <taxon>Streptophyta</taxon>
        <taxon>Embryophyta</taxon>
        <taxon>Tracheophyta</taxon>
        <taxon>Spermatophyta</taxon>
        <taxon>Magnoliopsida</taxon>
        <taxon>eudicotyledons</taxon>
        <taxon>Gunneridae</taxon>
        <taxon>Pentapetalae</taxon>
        <taxon>asterids</taxon>
        <taxon>campanulids</taxon>
        <taxon>Asterales</taxon>
        <taxon>Asteraceae</taxon>
        <taxon>Asteroideae</taxon>
        <taxon>Anthemideae</taxon>
        <taxon>Anthemidinae</taxon>
        <taxon>Tanacetum</taxon>
    </lineage>
</organism>
<sequence length="102" mass="11620">MNGVDHSSESIHVLHVGKMRDELCKGKTTVAKEYYSSLVQQKETEKDLHMDDMHLFEDKNCILLKSKEYHMEFEEDLALVDLDGVVELTGPADPITVWLSAL</sequence>
<reference evidence="2" key="2">
    <citation type="submission" date="2022-01" db="EMBL/GenBank/DDBJ databases">
        <authorList>
            <person name="Yamashiro T."/>
            <person name="Shiraishi A."/>
            <person name="Satake H."/>
            <person name="Nakayama K."/>
        </authorList>
    </citation>
    <scope>NUCLEOTIDE SEQUENCE</scope>
</reference>
<gene>
    <name evidence="2" type="ORF">Tco_1121918</name>
</gene>
<dbReference type="EMBL" id="BQNB010021352">
    <property type="protein sequence ID" value="GJU05488.1"/>
    <property type="molecule type" value="Genomic_DNA"/>
</dbReference>
<dbReference type="InterPro" id="IPR041144">
    <property type="entry name" value="SCAB-PH"/>
</dbReference>
<proteinExistence type="predicted"/>
<accession>A0ABQ5J1R4</accession>
<dbReference type="Pfam" id="PF17684">
    <property type="entry name" value="SCAB-PH"/>
    <property type="match status" value="1"/>
</dbReference>
<evidence type="ECO:0000313" key="2">
    <source>
        <dbReference type="EMBL" id="GJU05488.1"/>
    </source>
</evidence>
<reference evidence="2" key="1">
    <citation type="journal article" date="2022" name="Int. J. Mol. Sci.">
        <title>Draft Genome of Tanacetum Coccineum: Genomic Comparison of Closely Related Tanacetum-Family Plants.</title>
        <authorList>
            <person name="Yamashiro T."/>
            <person name="Shiraishi A."/>
            <person name="Nakayama K."/>
            <person name="Satake H."/>
        </authorList>
    </citation>
    <scope>NUCLEOTIDE SEQUENCE</scope>
</reference>